<dbReference type="PANTHER" id="PTHR35788:SF1">
    <property type="entry name" value="EXPORTED PROTEIN"/>
    <property type="match status" value="1"/>
</dbReference>
<dbReference type="Pfam" id="PF12229">
    <property type="entry name" value="PG_binding_4"/>
    <property type="match status" value="1"/>
</dbReference>
<proteinExistence type="predicted"/>
<evidence type="ECO:0000313" key="3">
    <source>
        <dbReference type="EMBL" id="MFL0251225.1"/>
    </source>
</evidence>
<accession>A0ABW8TIB7</accession>
<dbReference type="Pfam" id="PF04294">
    <property type="entry name" value="VanW"/>
    <property type="match status" value="1"/>
</dbReference>
<keyword evidence="1" id="KW-0472">Membrane</keyword>
<comment type="caution">
    <text evidence="3">The sequence shown here is derived from an EMBL/GenBank/DDBJ whole genome shotgun (WGS) entry which is preliminary data.</text>
</comment>
<organism evidence="3 4">
    <name type="scientific">Clostridium neuense</name>
    <dbReference type="NCBI Taxonomy" id="1728934"/>
    <lineage>
        <taxon>Bacteria</taxon>
        <taxon>Bacillati</taxon>
        <taxon>Bacillota</taxon>
        <taxon>Clostridia</taxon>
        <taxon>Eubacteriales</taxon>
        <taxon>Clostridiaceae</taxon>
        <taxon>Clostridium</taxon>
    </lineage>
</organism>
<keyword evidence="1" id="KW-0812">Transmembrane</keyword>
<name>A0ABW8TIB7_9CLOT</name>
<reference evidence="3 4" key="1">
    <citation type="submission" date="2024-11" db="EMBL/GenBank/DDBJ databases">
        <authorList>
            <person name="Heng Y.C."/>
            <person name="Lim A.C.H."/>
            <person name="Lee J.K.Y."/>
            <person name="Kittelmann S."/>
        </authorList>
    </citation>
    <scope>NUCLEOTIDE SEQUENCE [LARGE SCALE GENOMIC DNA]</scope>
    <source>
        <strain evidence="3 4">WILCCON 0114</strain>
    </source>
</reference>
<dbReference type="InterPro" id="IPR022029">
    <property type="entry name" value="YoaR-like_PG-bd"/>
</dbReference>
<keyword evidence="1" id="KW-1133">Transmembrane helix</keyword>
<dbReference type="Proteomes" id="UP001623592">
    <property type="component" value="Unassembled WGS sequence"/>
</dbReference>
<evidence type="ECO:0000259" key="2">
    <source>
        <dbReference type="Pfam" id="PF12229"/>
    </source>
</evidence>
<evidence type="ECO:0000313" key="4">
    <source>
        <dbReference type="Proteomes" id="UP001623592"/>
    </source>
</evidence>
<dbReference type="InterPro" id="IPR007391">
    <property type="entry name" value="Vancomycin_resist_VanW"/>
</dbReference>
<protein>
    <submittedName>
        <fullName evidence="3">VanW family protein</fullName>
    </submittedName>
</protein>
<dbReference type="InterPro" id="IPR052913">
    <property type="entry name" value="Glycopeptide_resist_protein"/>
</dbReference>
<dbReference type="EMBL" id="JBJIAA010000009">
    <property type="protein sequence ID" value="MFL0251225.1"/>
    <property type="molecule type" value="Genomic_DNA"/>
</dbReference>
<feature type="transmembrane region" description="Helical" evidence="1">
    <location>
        <begin position="6"/>
        <end position="26"/>
    </location>
</feature>
<gene>
    <name evidence="3" type="ORF">ACJDT4_12385</name>
</gene>
<keyword evidence="4" id="KW-1185">Reference proteome</keyword>
<dbReference type="PANTHER" id="PTHR35788">
    <property type="entry name" value="EXPORTED PROTEIN-RELATED"/>
    <property type="match status" value="1"/>
</dbReference>
<feature type="domain" description="YoaR-like putative peptidoglycan binding" evidence="2">
    <location>
        <begin position="84"/>
        <end position="195"/>
    </location>
</feature>
<dbReference type="RefSeq" id="WP_406787878.1">
    <property type="nucleotide sequence ID" value="NZ_JBJIAA010000009.1"/>
</dbReference>
<evidence type="ECO:0000256" key="1">
    <source>
        <dbReference type="SAM" id="Phobius"/>
    </source>
</evidence>
<sequence length="415" mass="45833">MNKKRAIILGATCFIIVILGTMFYGYKIYSKVKKYDSLIYPRVIIEDEDVSGKTQEEAKKVLNDKYQSLLQNKKINIKVENKTYTIGYSQIGAKYDIDNSVKQAYDYGKGGNVIERYKLLKNPTVKNIKLSFDYSSNTKPIDDLINTIKNQVNRNPKDASVIKNGSNFVITPDQDGFKLKDEELKKDIISAINGQIGSDPVVQGNMETVKANITKEKLSGINTLISTFSTNYGAISSPGRMTNIQLATRTINGKVIMPGETFSFNGILGKRTAEKGYQAAPVDIGKTTGMGLGGGICQVSTTLYNAALLAGIKPTVRTHHSIPSAYVSLGHDATVDYDGKLDYQFKNTFNFPIYIEGSSANGLETFNIYSDGSLKSKTYKVVDDVVEGGKRVKLYLQTYQNGKMIANELISDDTY</sequence>